<proteinExistence type="predicted"/>
<name>A0AAV8R6X8_ENSVE</name>
<dbReference type="AlphaFoldDB" id="A0AAV8R6X8"/>
<feature type="compositionally biased region" description="Polar residues" evidence="1">
    <location>
        <begin position="28"/>
        <end position="44"/>
    </location>
</feature>
<protein>
    <submittedName>
        <fullName evidence="2">Uncharacterized protein</fullName>
    </submittedName>
</protein>
<keyword evidence="3" id="KW-1185">Reference proteome</keyword>
<evidence type="ECO:0000313" key="3">
    <source>
        <dbReference type="Proteomes" id="UP001222027"/>
    </source>
</evidence>
<evidence type="ECO:0000256" key="1">
    <source>
        <dbReference type="SAM" id="MobiDB-lite"/>
    </source>
</evidence>
<dbReference type="Proteomes" id="UP001222027">
    <property type="component" value="Unassembled WGS sequence"/>
</dbReference>
<evidence type="ECO:0000313" key="2">
    <source>
        <dbReference type="EMBL" id="KAJ8490662.1"/>
    </source>
</evidence>
<sequence>MVGGDQVEEERDLVELVADDQIDRHVSSDSVGGSETAPFGNQSVVLAGSREEDEDLAKAATLSYRP</sequence>
<accession>A0AAV8R6X8</accession>
<feature type="region of interest" description="Disordered" evidence="1">
    <location>
        <begin position="24"/>
        <end position="66"/>
    </location>
</feature>
<dbReference type="EMBL" id="JAQQAF010000004">
    <property type="protein sequence ID" value="KAJ8490662.1"/>
    <property type="molecule type" value="Genomic_DNA"/>
</dbReference>
<organism evidence="2 3">
    <name type="scientific">Ensete ventricosum</name>
    <name type="common">Abyssinian banana</name>
    <name type="synonym">Musa ensete</name>
    <dbReference type="NCBI Taxonomy" id="4639"/>
    <lineage>
        <taxon>Eukaryota</taxon>
        <taxon>Viridiplantae</taxon>
        <taxon>Streptophyta</taxon>
        <taxon>Embryophyta</taxon>
        <taxon>Tracheophyta</taxon>
        <taxon>Spermatophyta</taxon>
        <taxon>Magnoliopsida</taxon>
        <taxon>Liliopsida</taxon>
        <taxon>Zingiberales</taxon>
        <taxon>Musaceae</taxon>
        <taxon>Ensete</taxon>
    </lineage>
</organism>
<reference evidence="2 3" key="1">
    <citation type="submission" date="2022-12" db="EMBL/GenBank/DDBJ databases">
        <title>Chromosome-scale assembly of the Ensete ventricosum genome.</title>
        <authorList>
            <person name="Dussert Y."/>
            <person name="Stocks J."/>
            <person name="Wendawek A."/>
            <person name="Woldeyes F."/>
            <person name="Nichols R.A."/>
            <person name="Borrell J.S."/>
        </authorList>
    </citation>
    <scope>NUCLEOTIDE SEQUENCE [LARGE SCALE GENOMIC DNA]</scope>
    <source>
        <strain evidence="3">cv. Maze</strain>
        <tissue evidence="2">Seeds</tissue>
    </source>
</reference>
<comment type="caution">
    <text evidence="2">The sequence shown here is derived from an EMBL/GenBank/DDBJ whole genome shotgun (WGS) entry which is preliminary data.</text>
</comment>
<gene>
    <name evidence="2" type="ORF">OPV22_012383</name>
</gene>